<dbReference type="InterPro" id="IPR020846">
    <property type="entry name" value="MFS_dom"/>
</dbReference>
<dbReference type="InterPro" id="IPR036259">
    <property type="entry name" value="MFS_trans_sf"/>
</dbReference>
<dbReference type="PROSITE" id="PS00217">
    <property type="entry name" value="SUGAR_TRANSPORT_2"/>
    <property type="match status" value="1"/>
</dbReference>
<evidence type="ECO:0000259" key="11">
    <source>
        <dbReference type="PROSITE" id="PS50850"/>
    </source>
</evidence>
<keyword evidence="8 10" id="KW-0472">Membrane</keyword>
<feature type="transmembrane region" description="Helical" evidence="10">
    <location>
        <begin position="175"/>
        <end position="193"/>
    </location>
</feature>
<dbReference type="Proteomes" id="UP000029590">
    <property type="component" value="Unassembled WGS sequence"/>
</dbReference>
<dbReference type="RefSeq" id="WP_036052066.1">
    <property type="nucleotide sequence ID" value="NZ_CADEVY010000002.1"/>
</dbReference>
<keyword evidence="3 9" id="KW-0813">Transport</keyword>
<feature type="transmembrane region" description="Helical" evidence="10">
    <location>
        <begin position="401"/>
        <end position="419"/>
    </location>
</feature>
<feature type="transmembrane region" description="Helical" evidence="10">
    <location>
        <begin position="118"/>
        <end position="135"/>
    </location>
</feature>
<keyword evidence="6 10" id="KW-0812">Transmembrane</keyword>
<evidence type="ECO:0000256" key="7">
    <source>
        <dbReference type="ARBA" id="ARBA00022989"/>
    </source>
</evidence>
<dbReference type="InterPro" id="IPR005828">
    <property type="entry name" value="MFS_sugar_transport-like"/>
</dbReference>
<sequence length="475" mass="50477">MSTESLAIDTGRKRSQAATMRITAAVAAIAGGLYGYDTGIISGALPLIARDFALDYRAQEWVAAAILLGAVIGALACTRLSASLGRRRTILVVSAIYTVGVIAAALSPSALWLGAARLVLGFAVGGSTQIVPTYIAELAEPARRGRLVTYFNVSIGIGILMAAIVGVAGQQLVDWRLMIGLAVLPSLVLLFGISRLPGSPRWLVEQDRLHDASAALAQVRDSERAVREELAEIRATVERQRRDGAGGWRAMREPWVRPALVAGLGVAAFTQLTGIEMMIYYTPTFLRDAGFGASAALWAALGVATTYLVMTFVGKLLIDHVGRRALSLATLPVAAASLAALGWVMQDGAGGTQRPLWIVACLIVFMIFNSGGIQLIGWLLGSELYPVAIRNQATGAHAATLWGSNLLLTGTALSMTQWLGVGGAMWVYAALNLLACLFIYFAVPETRGRSLEHIERALKEGRFTPRAAARARRAP</sequence>
<evidence type="ECO:0000256" key="9">
    <source>
        <dbReference type="RuleBase" id="RU003346"/>
    </source>
</evidence>
<evidence type="ECO:0000256" key="4">
    <source>
        <dbReference type="ARBA" id="ARBA00022475"/>
    </source>
</evidence>
<keyword evidence="4" id="KW-1003">Cell membrane</keyword>
<keyword evidence="7 10" id="KW-1133">Transmembrane helix</keyword>
<evidence type="ECO:0000256" key="10">
    <source>
        <dbReference type="SAM" id="Phobius"/>
    </source>
</evidence>
<name>A0AAW3EQI2_BURGA</name>
<dbReference type="SUPFAM" id="SSF103473">
    <property type="entry name" value="MFS general substrate transporter"/>
    <property type="match status" value="1"/>
</dbReference>
<dbReference type="FunFam" id="1.20.1250.20:FF:000218">
    <property type="entry name" value="facilitated trehalose transporter Tret1"/>
    <property type="match status" value="1"/>
</dbReference>
<dbReference type="EMBL" id="JPGG01000018">
    <property type="protein sequence ID" value="KGC09391.1"/>
    <property type="molecule type" value="Genomic_DNA"/>
</dbReference>
<evidence type="ECO:0000256" key="1">
    <source>
        <dbReference type="ARBA" id="ARBA00004651"/>
    </source>
</evidence>
<feature type="transmembrane region" description="Helical" evidence="10">
    <location>
        <begin position="147"/>
        <end position="169"/>
    </location>
</feature>
<evidence type="ECO:0000313" key="12">
    <source>
        <dbReference type="EMBL" id="KGC09391.1"/>
    </source>
</evidence>
<evidence type="ECO:0000313" key="13">
    <source>
        <dbReference type="Proteomes" id="UP000029590"/>
    </source>
</evidence>
<dbReference type="Pfam" id="PF00083">
    <property type="entry name" value="Sugar_tr"/>
    <property type="match status" value="1"/>
</dbReference>
<feature type="transmembrane region" description="Helical" evidence="10">
    <location>
        <begin position="293"/>
        <end position="313"/>
    </location>
</feature>
<feature type="transmembrane region" description="Helical" evidence="10">
    <location>
        <begin position="325"/>
        <end position="344"/>
    </location>
</feature>
<accession>A0AAW3EQI2</accession>
<dbReference type="PRINTS" id="PR00171">
    <property type="entry name" value="SUGRTRNSPORT"/>
</dbReference>
<organism evidence="12 13">
    <name type="scientific">Burkholderia gladioli</name>
    <name type="common">Pseudomonas marginata</name>
    <name type="synonym">Phytomonas marginata</name>
    <dbReference type="NCBI Taxonomy" id="28095"/>
    <lineage>
        <taxon>Bacteria</taxon>
        <taxon>Pseudomonadati</taxon>
        <taxon>Pseudomonadota</taxon>
        <taxon>Betaproteobacteria</taxon>
        <taxon>Burkholderiales</taxon>
        <taxon>Burkholderiaceae</taxon>
        <taxon>Burkholderia</taxon>
    </lineage>
</organism>
<gene>
    <name evidence="12" type="ORF">DM48_6260</name>
</gene>
<feature type="transmembrane region" description="Helical" evidence="10">
    <location>
        <begin position="90"/>
        <end position="112"/>
    </location>
</feature>
<dbReference type="Gene3D" id="1.20.1250.20">
    <property type="entry name" value="MFS general substrate transporter like domains"/>
    <property type="match status" value="1"/>
</dbReference>
<dbReference type="PANTHER" id="PTHR48020">
    <property type="entry name" value="PROTON MYO-INOSITOL COTRANSPORTER"/>
    <property type="match status" value="1"/>
</dbReference>
<feature type="transmembrane region" description="Helical" evidence="10">
    <location>
        <begin position="356"/>
        <end position="380"/>
    </location>
</feature>
<dbReference type="InterPro" id="IPR003663">
    <property type="entry name" value="Sugar/inositol_transpt"/>
</dbReference>
<feature type="domain" description="Major facilitator superfamily (MFS) profile" evidence="11">
    <location>
        <begin position="23"/>
        <end position="447"/>
    </location>
</feature>
<feature type="transmembrane region" description="Helical" evidence="10">
    <location>
        <begin position="425"/>
        <end position="443"/>
    </location>
</feature>
<dbReference type="PROSITE" id="PS50850">
    <property type="entry name" value="MFS"/>
    <property type="match status" value="1"/>
</dbReference>
<dbReference type="InterPro" id="IPR005829">
    <property type="entry name" value="Sugar_transporter_CS"/>
</dbReference>
<feature type="transmembrane region" description="Helical" evidence="10">
    <location>
        <begin position="61"/>
        <end position="78"/>
    </location>
</feature>
<feature type="transmembrane region" description="Helical" evidence="10">
    <location>
        <begin position="22"/>
        <end position="49"/>
    </location>
</feature>
<comment type="caution">
    <text evidence="12">The sequence shown here is derived from an EMBL/GenBank/DDBJ whole genome shotgun (WGS) entry which is preliminary data.</text>
</comment>
<dbReference type="InterPro" id="IPR050814">
    <property type="entry name" value="Myo-inositol_Transporter"/>
</dbReference>
<proteinExistence type="inferred from homology"/>
<comment type="subcellular location">
    <subcellularLocation>
        <location evidence="1">Cell membrane</location>
        <topology evidence="1">Multi-pass membrane protein</topology>
    </subcellularLocation>
</comment>
<feature type="transmembrane region" description="Helical" evidence="10">
    <location>
        <begin position="259"/>
        <end position="281"/>
    </location>
</feature>
<keyword evidence="5" id="KW-0762">Sugar transport</keyword>
<evidence type="ECO:0000256" key="5">
    <source>
        <dbReference type="ARBA" id="ARBA00022597"/>
    </source>
</evidence>
<dbReference type="GO" id="GO:0005886">
    <property type="term" value="C:plasma membrane"/>
    <property type="evidence" value="ECO:0007669"/>
    <property type="project" value="UniProtKB-SubCell"/>
</dbReference>
<evidence type="ECO:0000256" key="3">
    <source>
        <dbReference type="ARBA" id="ARBA00022448"/>
    </source>
</evidence>
<dbReference type="KEGG" id="bgo:BM43_2637"/>
<comment type="similarity">
    <text evidence="2 9">Belongs to the major facilitator superfamily. Sugar transporter (TC 2.A.1.1) family.</text>
</comment>
<protein>
    <submittedName>
        <fullName evidence="12">MFS transporter, sugar porter family protein</fullName>
    </submittedName>
</protein>
<reference evidence="12 13" key="1">
    <citation type="submission" date="2014-04" db="EMBL/GenBank/DDBJ databases">
        <authorList>
            <person name="Bishop-Lilly K.A."/>
            <person name="Broomall S.M."/>
            <person name="Chain P.S."/>
            <person name="Chertkov O."/>
            <person name="Coyne S.R."/>
            <person name="Daligault H.E."/>
            <person name="Davenport K.W."/>
            <person name="Erkkila T."/>
            <person name="Frey K.G."/>
            <person name="Gibbons H.S."/>
            <person name="Gu W."/>
            <person name="Jaissle J."/>
            <person name="Johnson S.L."/>
            <person name="Koroleva G.I."/>
            <person name="Ladner J.T."/>
            <person name="Lo C.-C."/>
            <person name="Minogue T.D."/>
            <person name="Munk C."/>
            <person name="Palacios G.F."/>
            <person name="Redden C.L."/>
            <person name="Rosenzweig C.N."/>
            <person name="Scholz M.B."/>
            <person name="Teshima H."/>
            <person name="Xu Y."/>
        </authorList>
    </citation>
    <scope>NUCLEOTIDE SEQUENCE [LARGE SCALE GENOMIC DNA]</scope>
    <source>
        <strain evidence="13">gladioli</strain>
    </source>
</reference>
<evidence type="ECO:0000256" key="8">
    <source>
        <dbReference type="ARBA" id="ARBA00023136"/>
    </source>
</evidence>
<dbReference type="AlphaFoldDB" id="A0AAW3EQI2"/>
<evidence type="ECO:0000256" key="6">
    <source>
        <dbReference type="ARBA" id="ARBA00022692"/>
    </source>
</evidence>
<evidence type="ECO:0000256" key="2">
    <source>
        <dbReference type="ARBA" id="ARBA00010992"/>
    </source>
</evidence>
<dbReference type="NCBIfam" id="TIGR00879">
    <property type="entry name" value="SP"/>
    <property type="match status" value="1"/>
</dbReference>
<dbReference type="PANTHER" id="PTHR48020:SF12">
    <property type="entry name" value="PROTON MYO-INOSITOL COTRANSPORTER"/>
    <property type="match status" value="1"/>
</dbReference>
<dbReference type="GO" id="GO:0022857">
    <property type="term" value="F:transmembrane transporter activity"/>
    <property type="evidence" value="ECO:0007669"/>
    <property type="project" value="InterPro"/>
</dbReference>